<dbReference type="InterPro" id="IPR013783">
    <property type="entry name" value="Ig-like_fold"/>
</dbReference>
<keyword evidence="4" id="KW-1185">Reference proteome</keyword>
<dbReference type="InterPro" id="IPR026341">
    <property type="entry name" value="T9SS_type_B"/>
</dbReference>
<accession>A0A2T0WUG3</accession>
<feature type="non-terminal residue" evidence="3">
    <location>
        <position position="1"/>
    </location>
</feature>
<dbReference type="PANTHER" id="PTHR34819">
    <property type="entry name" value="LARGE CYSTEINE-RICH PERIPLASMIC PROTEIN OMCB"/>
    <property type="match status" value="1"/>
</dbReference>
<dbReference type="AlphaFoldDB" id="A0A2T0WUG3"/>
<dbReference type="Gene3D" id="2.60.40.10">
    <property type="entry name" value="Immunoglobulins"/>
    <property type="match status" value="1"/>
</dbReference>
<evidence type="ECO:0000313" key="3">
    <source>
        <dbReference type="EMBL" id="PRY90342.1"/>
    </source>
</evidence>
<dbReference type="Pfam" id="PF01345">
    <property type="entry name" value="DUF11"/>
    <property type="match status" value="4"/>
</dbReference>
<dbReference type="PANTHER" id="PTHR34819:SF3">
    <property type="entry name" value="CELL SURFACE PROTEIN"/>
    <property type="match status" value="1"/>
</dbReference>
<dbReference type="NCBIfam" id="TIGR04131">
    <property type="entry name" value="Bac_Flav_CTERM"/>
    <property type="match status" value="1"/>
</dbReference>
<evidence type="ECO:0000259" key="2">
    <source>
        <dbReference type="Pfam" id="PF01345"/>
    </source>
</evidence>
<evidence type="ECO:0000313" key="4">
    <source>
        <dbReference type="Proteomes" id="UP000238157"/>
    </source>
</evidence>
<organism evidence="3 4">
    <name type="scientific">Mongoliibacter ruber</name>
    <dbReference type="NCBI Taxonomy" id="1750599"/>
    <lineage>
        <taxon>Bacteria</taxon>
        <taxon>Pseudomonadati</taxon>
        <taxon>Bacteroidota</taxon>
        <taxon>Cytophagia</taxon>
        <taxon>Cytophagales</taxon>
        <taxon>Cyclobacteriaceae</taxon>
        <taxon>Mongoliibacter</taxon>
    </lineage>
</organism>
<dbReference type="SUPFAM" id="SSF49447">
    <property type="entry name" value="Second domain of Mu2 adaptin subunit (ap50) of ap2 adaptor"/>
    <property type="match status" value="1"/>
</dbReference>
<feature type="domain" description="DUF11" evidence="2">
    <location>
        <begin position="189"/>
        <end position="299"/>
    </location>
</feature>
<dbReference type="Pfam" id="PF13585">
    <property type="entry name" value="CHU_C"/>
    <property type="match status" value="1"/>
</dbReference>
<dbReference type="InterPro" id="IPR047589">
    <property type="entry name" value="DUF11_rpt"/>
</dbReference>
<name>A0A2T0WUG3_9BACT</name>
<proteinExistence type="predicted"/>
<reference evidence="3 4" key="1">
    <citation type="submission" date="2018-03" db="EMBL/GenBank/DDBJ databases">
        <title>Genomic Encyclopedia of Archaeal and Bacterial Type Strains, Phase II (KMG-II): from individual species to whole genera.</title>
        <authorList>
            <person name="Goeker M."/>
        </authorList>
    </citation>
    <scope>NUCLEOTIDE SEQUENCE [LARGE SCALE GENOMIC DNA]</scope>
    <source>
        <strain evidence="3 4">DSM 27929</strain>
    </source>
</reference>
<gene>
    <name evidence="3" type="ORF">CLW00_1011</name>
</gene>
<dbReference type="InterPro" id="IPR051172">
    <property type="entry name" value="Chlamydia_OmcB"/>
</dbReference>
<dbReference type="EMBL" id="PVTR01000001">
    <property type="protein sequence ID" value="PRY90342.1"/>
    <property type="molecule type" value="Genomic_DNA"/>
</dbReference>
<comment type="caution">
    <text evidence="3">The sequence shown here is derived from an EMBL/GenBank/DDBJ whole genome shotgun (WGS) entry which is preliminary data.</text>
</comment>
<evidence type="ECO:0000256" key="1">
    <source>
        <dbReference type="SAM" id="MobiDB-lite"/>
    </source>
</evidence>
<dbReference type="Proteomes" id="UP000238157">
    <property type="component" value="Unassembled WGS sequence"/>
</dbReference>
<sequence length="637" mass="68168">VTWDLGSIPAGESRTLNLVVNVASDLEDGTVLRNIAVANSPTDDQGPKESEPEDVTVEEDLRALLTIQKSAMSSTVAAGEELTYQISINNRGSGSAQDVIVTDPIPEGTAFVSANLDGAHTNGVVTWSLGTVEAGESIDLELTVLVDEDLSGGTTIRNIATVESPDDPEGPKENDPEDVVVEDDAQANLTIQKSAMSGTVGAGEELTYQITISNSGTGSAQDVIVTDPIPEGTAFVSANLDGAHTNGVVIWSLGTVEAGESIVLELTVLVDEDLPGGTTIRNIATVESPDDPEGPKENDPEDVLVEEDEILDTQVSVVKTSNVASASPGDLIEFSIQVTNEGENSAMNVVITDILPDGLMAMNANSGGEIEGNTVTWIIDSIQPEESITVIVTAMVTAEEGSIINSVVVTGDNFEDEEDESDPVTLNLVDLVIEKEVSANIVGVGTRFEYRIRITNNSENTATEVEVSDFLPIGVRFIDAVPERGSIDYDGTLRVLHWRIDELAPGETLLLNIDVLAETPGEKSNTARVTSRERDSNENDNTSTVAHTQIEFEIPNVFTPNGDGINDTWEIRGIQEFFSSNSLLIVNRWGVEVYKSDNYANDWNGGSLSAGTYYYQLKVVRLDGSEEVFKGYVTILR</sequence>
<feature type="domain" description="DUF11" evidence="2">
    <location>
        <begin position="315"/>
        <end position="420"/>
    </location>
</feature>
<dbReference type="Gene3D" id="2.60.40.1170">
    <property type="entry name" value="Mu homology domain, subdomain B"/>
    <property type="match status" value="3"/>
</dbReference>
<feature type="domain" description="DUF11" evidence="2">
    <location>
        <begin position="430"/>
        <end position="545"/>
    </location>
</feature>
<dbReference type="NCBIfam" id="TIGR01451">
    <property type="entry name" value="B_ant_repeat"/>
    <property type="match status" value="4"/>
</dbReference>
<feature type="region of interest" description="Disordered" evidence="1">
    <location>
        <begin position="522"/>
        <end position="542"/>
    </location>
</feature>
<feature type="domain" description="DUF11" evidence="2">
    <location>
        <begin position="65"/>
        <end position="176"/>
    </location>
</feature>
<dbReference type="InterPro" id="IPR036168">
    <property type="entry name" value="AP2_Mu_C_sf"/>
</dbReference>
<dbReference type="OrthoDB" id="904955at2"/>
<protein>
    <submittedName>
        <fullName evidence="3">Putative repeat protein (TIGR01451 family)/gliding motility-associated-like protein</fullName>
    </submittedName>
</protein>
<dbReference type="RefSeq" id="WP_106131607.1">
    <property type="nucleotide sequence ID" value="NZ_PVTR01000001.1"/>
</dbReference>
<dbReference type="InterPro" id="IPR001434">
    <property type="entry name" value="OmcB-like_DUF11"/>
</dbReference>